<dbReference type="EMBL" id="BARW01035507">
    <property type="protein sequence ID" value="GAJ20906.1"/>
    <property type="molecule type" value="Genomic_DNA"/>
</dbReference>
<protein>
    <submittedName>
        <fullName evidence="1">Uncharacterized protein</fullName>
    </submittedName>
</protein>
<organism evidence="1">
    <name type="scientific">marine sediment metagenome</name>
    <dbReference type="NCBI Taxonomy" id="412755"/>
    <lineage>
        <taxon>unclassified sequences</taxon>
        <taxon>metagenomes</taxon>
        <taxon>ecological metagenomes</taxon>
    </lineage>
</organism>
<evidence type="ECO:0000313" key="1">
    <source>
        <dbReference type="EMBL" id="GAJ20906.1"/>
    </source>
</evidence>
<dbReference type="SUPFAM" id="SSF57938">
    <property type="entry name" value="DnaJ/Hsp40 cysteine-rich domain"/>
    <property type="match status" value="1"/>
</dbReference>
<dbReference type="Gene3D" id="6.20.20.10">
    <property type="match status" value="1"/>
</dbReference>
<accession>X1VTT3</accession>
<feature type="non-terminal residue" evidence="1">
    <location>
        <position position="1"/>
    </location>
</feature>
<comment type="caution">
    <text evidence="1">The sequence shown here is derived from an EMBL/GenBank/DDBJ whole genome shotgun (WGS) entry which is preliminary data.</text>
</comment>
<sequence>LDASKYNPKGVIETLEELKVECPKCKGVGFFPLSKERVVACPRYTSVECPKCNGKGKVHYSHSPQVGEWLFIKTRASKYKQPETLHLITSVYQRDKLIVSPQTLDMVNPFDKAVIFILEWEEIVTILEKAGILLRLRQTPSGWMPPTKFYCDVTILHRDAARVKEFISLSVADSRTKAVYDAVLELKKEIIRLKKECFSGKTRGKNTNHFK</sequence>
<proteinExistence type="predicted"/>
<dbReference type="InterPro" id="IPR036410">
    <property type="entry name" value="HSP_DnaJ_Cys-rich_dom_sf"/>
</dbReference>
<gene>
    <name evidence="1" type="ORF">S12H4_55360</name>
</gene>
<dbReference type="AlphaFoldDB" id="X1VTT3"/>
<reference evidence="1" key="1">
    <citation type="journal article" date="2014" name="Front. Microbiol.">
        <title>High frequency of phylogenetically diverse reductive dehalogenase-homologous genes in deep subseafloor sedimentary metagenomes.</title>
        <authorList>
            <person name="Kawai M."/>
            <person name="Futagami T."/>
            <person name="Toyoda A."/>
            <person name="Takaki Y."/>
            <person name="Nishi S."/>
            <person name="Hori S."/>
            <person name="Arai W."/>
            <person name="Tsubouchi T."/>
            <person name="Morono Y."/>
            <person name="Uchiyama I."/>
            <person name="Ito T."/>
            <person name="Fujiyama A."/>
            <person name="Inagaki F."/>
            <person name="Takami H."/>
        </authorList>
    </citation>
    <scope>NUCLEOTIDE SEQUENCE</scope>
    <source>
        <strain evidence="1">Expedition CK06-06</strain>
    </source>
</reference>
<name>X1VTT3_9ZZZZ</name>